<evidence type="ECO:0000313" key="3">
    <source>
        <dbReference type="EMBL" id="KAF8391421.1"/>
    </source>
</evidence>
<dbReference type="InterPro" id="IPR050232">
    <property type="entry name" value="FBL13/AtMIF1-like"/>
</dbReference>
<dbReference type="PANTHER" id="PTHR31900:SF30">
    <property type="entry name" value="SUPERFAMILY PROTEIN, PUTATIVE-RELATED"/>
    <property type="match status" value="1"/>
</dbReference>
<dbReference type="Pfam" id="PF00646">
    <property type="entry name" value="F-box"/>
    <property type="match status" value="2"/>
</dbReference>
<dbReference type="Gene3D" id="1.20.1280.50">
    <property type="match status" value="1"/>
</dbReference>
<accession>A0A834YQR6</accession>
<evidence type="ECO:0000259" key="2">
    <source>
        <dbReference type="PROSITE" id="PS50181"/>
    </source>
</evidence>
<organism evidence="3 4">
    <name type="scientific">Tetracentron sinense</name>
    <name type="common">Spur-leaf</name>
    <dbReference type="NCBI Taxonomy" id="13715"/>
    <lineage>
        <taxon>Eukaryota</taxon>
        <taxon>Viridiplantae</taxon>
        <taxon>Streptophyta</taxon>
        <taxon>Embryophyta</taxon>
        <taxon>Tracheophyta</taxon>
        <taxon>Spermatophyta</taxon>
        <taxon>Magnoliopsida</taxon>
        <taxon>Trochodendrales</taxon>
        <taxon>Trochodendraceae</taxon>
        <taxon>Tetracentron</taxon>
    </lineage>
</organism>
<dbReference type="SUPFAM" id="SSF52047">
    <property type="entry name" value="RNI-like"/>
    <property type="match status" value="2"/>
</dbReference>
<dbReference type="OMA" id="LDFKGCG"/>
<dbReference type="InterPro" id="IPR036047">
    <property type="entry name" value="F-box-like_dom_sf"/>
</dbReference>
<proteinExistence type="predicted"/>
<evidence type="ECO:0000313" key="4">
    <source>
        <dbReference type="Proteomes" id="UP000655225"/>
    </source>
</evidence>
<sequence length="1136" mass="132047">MHAMCMAVDVISLKFNTTDFRGVIRPLFSCILEESNNMTELDSLKKQKTCEKEQDRISSLPDSVLIHILSFLPTKDAIKTILLRRFGYLWTYLPTLDFDDSVYREFMETDVYFDSKSDGQFVKFVNHTLILHKDSTISKFRLRFQFFDYPDLLENHPGLMKKKRLADEINTWIRFAIRKNVHVLDLDFLADKDFADKPDIDTLYELPHYVFCNDSVTELKLTFCDIKPWGHIQMGSLKTLSLKCIPLFDNIIADILSGCPLLEELVLIECFDLDKLSITSPHLKKVTVYSGIEHKIWLDELTISCPNLMSLDLSGRIMQANLTDKSALVSVNLDFNFKQDDDYDEEGEENYSNFFFLHDAYPSLKRLLERLHSTKVLTKWELEKTNYPCLSSNWKYVEVQTMLTKWHLPGVASLLRRSANLETLTIHIDPGTDDKVDKTWLSLDDFDGADYWNSQELSFPCLTHHLKTVTMSGFNPKSYEMQLVEFLLKNAKVLEKMVISTKWRKAKDYRLQRCFTWEEKLEFTQKLLEIMRKDCGADLLTAFMLDCLKSIEMRNFQRCKNEMNATIMEERRDSSSSPKRQKTCSQSSIDSSDQTSQTSIQYSSDQNSETSIQYSSDQISQLPDIVLLHILSFLPMKDAVKMGILSKRWEYLWTSVPKLDYHTPEFLDEDVDDFVTFVNRTLVLYEGPKIQKIHVCFNCKEWHVSSVDLWIRLAIRKNVEELDLDFAGKENVETLDGYLYLLPQYMYTKASLTKLRLSFCLVRPRGLICWRLLKNLSLAYVELSDNLIQKMLSGSPSLEVLDLCECTGLKHLDFTSTRLKKLTIRDYFDSENSDDVLKISAPNLQSLGIFGFLPRSILLLNLSSLTEATLNFELINHNGVKSSVPEGYQNIMWVFLEKLHHVMDLTIGSCCIQVLSIMELKIWPPVFSKCKCLTLETCLNKRELPGIARLLKCSPDLETLVVKRTSPSSIQFHNEDYWKLQKPFSECRLHHLRTVKIFDFKIGNSIMEFVEFLLKNAIVLEKMIIYCSIAYLNWRIRPNEALEFARKLLSFPRASPHATMLNLENMRKDCEAELLPNFTLDCLKSVEMQNFQGCKNEIELLKFLLKNALVLEKMIITPTDWLSSEKKRLSKFSRTY</sequence>
<dbReference type="Pfam" id="PF23622">
    <property type="entry name" value="LRR_At1g61320_AtMIF1"/>
    <property type="match status" value="2"/>
</dbReference>
<dbReference type="InterPro" id="IPR055357">
    <property type="entry name" value="LRR_At1g61320_AtMIF1"/>
</dbReference>
<feature type="region of interest" description="Disordered" evidence="1">
    <location>
        <begin position="568"/>
        <end position="607"/>
    </location>
</feature>
<protein>
    <recommendedName>
        <fullName evidence="2">F-box domain-containing protein</fullName>
    </recommendedName>
</protein>
<dbReference type="SUPFAM" id="SSF81383">
    <property type="entry name" value="F-box domain"/>
    <property type="match status" value="2"/>
</dbReference>
<dbReference type="OrthoDB" id="1939276at2759"/>
<dbReference type="Proteomes" id="UP000655225">
    <property type="component" value="Unassembled WGS sequence"/>
</dbReference>
<evidence type="ECO:0000256" key="1">
    <source>
        <dbReference type="SAM" id="MobiDB-lite"/>
    </source>
</evidence>
<dbReference type="Gene3D" id="3.80.10.10">
    <property type="entry name" value="Ribonuclease Inhibitor"/>
    <property type="match status" value="2"/>
</dbReference>
<dbReference type="PROSITE" id="PS50181">
    <property type="entry name" value="FBOX"/>
    <property type="match status" value="1"/>
</dbReference>
<reference evidence="3 4" key="1">
    <citation type="submission" date="2020-04" db="EMBL/GenBank/DDBJ databases">
        <title>Plant Genome Project.</title>
        <authorList>
            <person name="Zhang R.-G."/>
        </authorList>
    </citation>
    <scope>NUCLEOTIDE SEQUENCE [LARGE SCALE GENOMIC DNA]</scope>
    <source>
        <strain evidence="3">YNK0</strain>
        <tissue evidence="3">Leaf</tissue>
    </source>
</reference>
<dbReference type="SMART" id="SM00579">
    <property type="entry name" value="FBD"/>
    <property type="match status" value="3"/>
</dbReference>
<gene>
    <name evidence="3" type="ORF">HHK36_023726</name>
</gene>
<dbReference type="SMART" id="SM00256">
    <property type="entry name" value="FBOX"/>
    <property type="match status" value="2"/>
</dbReference>
<name>A0A834YQR6_TETSI</name>
<dbReference type="InterPro" id="IPR001810">
    <property type="entry name" value="F-box_dom"/>
</dbReference>
<dbReference type="InterPro" id="IPR053781">
    <property type="entry name" value="F-box_AtFBL13-like"/>
</dbReference>
<keyword evidence="4" id="KW-1185">Reference proteome</keyword>
<comment type="caution">
    <text evidence="3">The sequence shown here is derived from an EMBL/GenBank/DDBJ whole genome shotgun (WGS) entry which is preliminary data.</text>
</comment>
<dbReference type="InterPro" id="IPR032675">
    <property type="entry name" value="LRR_dom_sf"/>
</dbReference>
<dbReference type="EMBL" id="JABCRI010000017">
    <property type="protein sequence ID" value="KAF8391421.1"/>
    <property type="molecule type" value="Genomic_DNA"/>
</dbReference>
<dbReference type="CDD" id="cd22160">
    <property type="entry name" value="F-box_AtFBL13-like"/>
    <property type="match status" value="2"/>
</dbReference>
<dbReference type="Pfam" id="PF08387">
    <property type="entry name" value="FBD"/>
    <property type="match status" value="1"/>
</dbReference>
<dbReference type="InterPro" id="IPR006566">
    <property type="entry name" value="FBD"/>
</dbReference>
<feature type="compositionally biased region" description="Low complexity" evidence="1">
    <location>
        <begin position="585"/>
        <end position="606"/>
    </location>
</feature>
<dbReference type="AlphaFoldDB" id="A0A834YQR6"/>
<feature type="domain" description="F-box" evidence="2">
    <location>
        <begin position="616"/>
        <end position="652"/>
    </location>
</feature>
<dbReference type="PANTHER" id="PTHR31900">
    <property type="entry name" value="F-BOX/RNI SUPERFAMILY PROTEIN-RELATED"/>
    <property type="match status" value="1"/>
</dbReference>